<comment type="caution">
    <text evidence="1">The sequence shown here is derived from an EMBL/GenBank/DDBJ whole genome shotgun (WGS) entry which is preliminary data.</text>
</comment>
<dbReference type="Proteomes" id="UP000824219">
    <property type="component" value="Linkage Group LG19"/>
</dbReference>
<gene>
    <name evidence="1" type="ORF">KOW79_015941</name>
</gene>
<dbReference type="OrthoDB" id="6369810at2759"/>
<name>A0A9D3SHZ4_9TELE</name>
<protein>
    <submittedName>
        <fullName evidence="1">Uncharacterized protein</fullName>
    </submittedName>
</protein>
<keyword evidence="2" id="KW-1185">Reference proteome</keyword>
<reference evidence="1 2" key="1">
    <citation type="submission" date="2021-06" db="EMBL/GenBank/DDBJ databases">
        <title>Chromosome-level genome assembly of the red-tail catfish (Hemibagrus wyckioides).</title>
        <authorList>
            <person name="Shao F."/>
        </authorList>
    </citation>
    <scope>NUCLEOTIDE SEQUENCE [LARGE SCALE GENOMIC DNA]</scope>
    <source>
        <strain evidence="1">EC202008001</strain>
        <tissue evidence="1">Blood</tissue>
    </source>
</reference>
<sequence length="66" mass="7682">MARQQQILRVAVQSNQDVNDPAAKVAILEQIQKKLKDHGMVQNMTVKWKEHPDGKVFHKKTEIEEF</sequence>
<accession>A0A9D3SHZ4</accession>
<organism evidence="1 2">
    <name type="scientific">Hemibagrus wyckioides</name>
    <dbReference type="NCBI Taxonomy" id="337641"/>
    <lineage>
        <taxon>Eukaryota</taxon>
        <taxon>Metazoa</taxon>
        <taxon>Chordata</taxon>
        <taxon>Craniata</taxon>
        <taxon>Vertebrata</taxon>
        <taxon>Euteleostomi</taxon>
        <taxon>Actinopterygii</taxon>
        <taxon>Neopterygii</taxon>
        <taxon>Teleostei</taxon>
        <taxon>Ostariophysi</taxon>
        <taxon>Siluriformes</taxon>
        <taxon>Bagridae</taxon>
        <taxon>Hemibagrus</taxon>
    </lineage>
</organism>
<proteinExistence type="predicted"/>
<dbReference type="EMBL" id="JAHKSW010000019">
    <property type="protein sequence ID" value="KAG7320088.1"/>
    <property type="molecule type" value="Genomic_DNA"/>
</dbReference>
<evidence type="ECO:0000313" key="2">
    <source>
        <dbReference type="Proteomes" id="UP000824219"/>
    </source>
</evidence>
<dbReference type="AlphaFoldDB" id="A0A9D3SHZ4"/>
<evidence type="ECO:0000313" key="1">
    <source>
        <dbReference type="EMBL" id="KAG7320088.1"/>
    </source>
</evidence>